<dbReference type="InterPro" id="IPR051038">
    <property type="entry name" value="RMT2/GAMT_Mtase"/>
</dbReference>
<dbReference type="InterPro" id="IPR029063">
    <property type="entry name" value="SAM-dependent_MTases_sf"/>
</dbReference>
<dbReference type="GO" id="GO:0006601">
    <property type="term" value="P:creatine biosynthetic process"/>
    <property type="evidence" value="ECO:0007669"/>
    <property type="project" value="TreeGrafter"/>
</dbReference>
<dbReference type="GO" id="GO:0005737">
    <property type="term" value="C:cytoplasm"/>
    <property type="evidence" value="ECO:0007669"/>
    <property type="project" value="TreeGrafter"/>
</dbReference>
<dbReference type="EMBL" id="VEVO01000005">
    <property type="protein sequence ID" value="KAF0041973.1"/>
    <property type="molecule type" value="Genomic_DNA"/>
</dbReference>
<evidence type="ECO:0008006" key="3">
    <source>
        <dbReference type="Google" id="ProtNLM"/>
    </source>
</evidence>
<dbReference type="Proteomes" id="UP000438429">
    <property type="component" value="Unassembled WGS sequence"/>
</dbReference>
<dbReference type="PANTHER" id="PTHR32379:SF1">
    <property type="entry name" value="GUANIDINOACETATE N-METHYLTRANSFERASE"/>
    <property type="match status" value="1"/>
</dbReference>
<dbReference type="PANTHER" id="PTHR32379">
    <property type="entry name" value="GUANIDINOACETATE N-METHYLTRANSFERASE"/>
    <property type="match status" value="1"/>
</dbReference>
<comment type="caution">
    <text evidence="1">The sequence shown here is derived from an EMBL/GenBank/DDBJ whole genome shotgun (WGS) entry which is preliminary data.</text>
</comment>
<reference evidence="1 2" key="1">
    <citation type="submission" date="2019-06" db="EMBL/GenBank/DDBJ databases">
        <title>Draft genomes of female and male turbot (Scophthalmus maximus).</title>
        <authorList>
            <person name="Xu H."/>
            <person name="Xu X.-W."/>
            <person name="Shao C."/>
            <person name="Chen S."/>
        </authorList>
    </citation>
    <scope>NUCLEOTIDE SEQUENCE [LARGE SCALE GENOMIC DNA]</scope>
    <source>
        <strain evidence="1">Ysfricsl-2016a</strain>
        <tissue evidence="1">Blood</tissue>
    </source>
</reference>
<gene>
    <name evidence="1" type="ORF">F2P81_005505</name>
</gene>
<accession>A0A6A4T7F6</accession>
<protein>
    <recommendedName>
        <fullName evidence="3">Guanidinoacetate N-methyltransferase</fullName>
    </recommendedName>
</protein>
<dbReference type="Gene3D" id="3.40.50.150">
    <property type="entry name" value="Vaccinia Virus protein VP39"/>
    <property type="match status" value="1"/>
</dbReference>
<evidence type="ECO:0000313" key="1">
    <source>
        <dbReference type="EMBL" id="KAF0041973.1"/>
    </source>
</evidence>
<dbReference type="GO" id="GO:0030731">
    <property type="term" value="F:guanidinoacetate N-methyltransferase activity"/>
    <property type="evidence" value="ECO:0007669"/>
    <property type="project" value="TreeGrafter"/>
</dbReference>
<organism evidence="1 2">
    <name type="scientific">Scophthalmus maximus</name>
    <name type="common">Turbot</name>
    <name type="synonym">Psetta maxima</name>
    <dbReference type="NCBI Taxonomy" id="52904"/>
    <lineage>
        <taxon>Eukaryota</taxon>
        <taxon>Metazoa</taxon>
        <taxon>Chordata</taxon>
        <taxon>Craniata</taxon>
        <taxon>Vertebrata</taxon>
        <taxon>Euteleostomi</taxon>
        <taxon>Actinopterygii</taxon>
        <taxon>Neopterygii</taxon>
        <taxon>Teleostei</taxon>
        <taxon>Neoteleostei</taxon>
        <taxon>Acanthomorphata</taxon>
        <taxon>Carangaria</taxon>
        <taxon>Pleuronectiformes</taxon>
        <taxon>Pleuronectoidei</taxon>
        <taxon>Scophthalmidae</taxon>
        <taxon>Scophthalmus</taxon>
    </lineage>
</organism>
<dbReference type="GO" id="GO:0005634">
    <property type="term" value="C:nucleus"/>
    <property type="evidence" value="ECO:0007669"/>
    <property type="project" value="TreeGrafter"/>
</dbReference>
<evidence type="ECO:0000313" key="2">
    <source>
        <dbReference type="Proteomes" id="UP000438429"/>
    </source>
</evidence>
<proteinExistence type="predicted"/>
<dbReference type="AlphaFoldDB" id="A0A6A4T7F6"/>
<name>A0A6A4T7F6_SCOMX</name>
<dbReference type="SUPFAM" id="SSF53335">
    <property type="entry name" value="S-adenosyl-L-methionine-dependent methyltransferases"/>
    <property type="match status" value="1"/>
</dbReference>
<dbReference type="CDD" id="cd02440">
    <property type="entry name" value="AdoMet_MTases"/>
    <property type="match status" value="1"/>
</dbReference>
<sequence length="301" mass="34329">MVPCLLGNTSTKEQVKYIFSNIINGSICVTQTNKFFTAACSRSDTVLLRRKPDFELLVDKECNPRKFGEIEILESFSGLKFPVWCVFVSVLIGAVGGRVLEIGFGMAIAATKVESFPIEEHWIVECNDGVFARLENWAKSQPHKVVPLKGLWENVVPTLPDSHFDGILYDTYPLSEETWHTHQFDFIQGHAHRLLKPGGVLTYCNLTSWGELLKTKYDSIEKMFEPNDKLDQFCRSRYGREPPHTHPLFSVNDFQETQVPHLLQAGFKKEKISTTTMDIVPPSECKYYSFNKMITPTVLKE</sequence>